<dbReference type="PROSITE" id="PS51831">
    <property type="entry name" value="HD"/>
    <property type="match status" value="1"/>
</dbReference>
<dbReference type="InterPro" id="IPR003607">
    <property type="entry name" value="HD/PDEase_dom"/>
</dbReference>
<sequence>MCQDETKLNGWSSMPADAGMIFGDRPFINEPGPISVNEIKFPVDDPVVAKASDYAKAVLHPETFNHSMRVYYYGMAITKQQFPKHAADLNPATWALTCLLHDLGTAEENLTATRMSFDIYGGIKALNVLMGFGATSDQAEAVAEAIIRHEDMGVDGTITYIGQLIQLATTYDNTGVHPHVKDFEKLVHDVTRTQINESFPRLKWSNFFSGIIRKEEAIKPWCHSTHLVNFDKEIEANTLMKQWE</sequence>
<dbReference type="AlphaFoldDB" id="A0A1F5LQU2"/>
<evidence type="ECO:0000313" key="2">
    <source>
        <dbReference type="EMBL" id="OGE55251.1"/>
    </source>
</evidence>
<dbReference type="CDD" id="cd00077">
    <property type="entry name" value="HDc"/>
    <property type="match status" value="1"/>
</dbReference>
<evidence type="ECO:0000313" key="3">
    <source>
        <dbReference type="Proteomes" id="UP000177622"/>
    </source>
</evidence>
<protein>
    <recommendedName>
        <fullName evidence="1">HD domain-containing protein</fullName>
    </recommendedName>
</protein>
<name>A0A1F5LQU2_PENAI</name>
<dbReference type="Proteomes" id="UP000177622">
    <property type="component" value="Unassembled WGS sequence"/>
</dbReference>
<accession>A0A1F5LQU2</accession>
<dbReference type="SUPFAM" id="SSF109604">
    <property type="entry name" value="HD-domain/PDEase-like"/>
    <property type="match status" value="1"/>
</dbReference>
<dbReference type="Gene3D" id="1.10.3210.10">
    <property type="entry name" value="Hypothetical protein af1432"/>
    <property type="match status" value="1"/>
</dbReference>
<dbReference type="PANTHER" id="PTHR35569:SF8">
    <property type="entry name" value="HYDRATASE, PUTATIVE (AFU_ORTHOLOGUE AFUA_7G06270)-RELATED"/>
    <property type="match status" value="1"/>
</dbReference>
<gene>
    <name evidence="2" type="ORF">PENARI_c004G07990</name>
</gene>
<organism evidence="2 3">
    <name type="scientific">Penicillium arizonense</name>
    <dbReference type="NCBI Taxonomy" id="1835702"/>
    <lineage>
        <taxon>Eukaryota</taxon>
        <taxon>Fungi</taxon>
        <taxon>Dikarya</taxon>
        <taxon>Ascomycota</taxon>
        <taxon>Pezizomycotina</taxon>
        <taxon>Eurotiomycetes</taxon>
        <taxon>Eurotiomycetidae</taxon>
        <taxon>Eurotiales</taxon>
        <taxon>Aspergillaceae</taxon>
        <taxon>Penicillium</taxon>
    </lineage>
</organism>
<evidence type="ECO:0000259" key="1">
    <source>
        <dbReference type="PROSITE" id="PS51831"/>
    </source>
</evidence>
<dbReference type="PANTHER" id="PTHR35569">
    <property type="entry name" value="CYANAMIDE HYDRATASE DDI2-RELATED"/>
    <property type="match status" value="1"/>
</dbReference>
<keyword evidence="3" id="KW-1185">Reference proteome</keyword>
<dbReference type="NCBIfam" id="TIGR03401">
    <property type="entry name" value="cyanamide_fam"/>
    <property type="match status" value="1"/>
</dbReference>
<reference evidence="2 3" key="1">
    <citation type="journal article" date="2016" name="Sci. Rep.">
        <title>Penicillium arizonense, a new, genome sequenced fungal species, reveals a high chemical diversity in secreted metabolites.</title>
        <authorList>
            <person name="Grijseels S."/>
            <person name="Nielsen J.C."/>
            <person name="Randelovic M."/>
            <person name="Nielsen J."/>
            <person name="Nielsen K.F."/>
            <person name="Workman M."/>
            <person name="Frisvad J.C."/>
        </authorList>
    </citation>
    <scope>NUCLEOTIDE SEQUENCE [LARGE SCALE GENOMIC DNA]</scope>
    <source>
        <strain evidence="2 3">CBS 141311</strain>
    </source>
</reference>
<dbReference type="GeneID" id="34574001"/>
<dbReference type="FunFam" id="1.10.3210.10:FF:000038">
    <property type="entry name" value="Cyanamide hydratase, putative"/>
    <property type="match status" value="1"/>
</dbReference>
<dbReference type="STRING" id="1835702.A0A1F5LQU2"/>
<proteinExistence type="predicted"/>
<feature type="domain" description="HD" evidence="1">
    <location>
        <begin position="63"/>
        <end position="174"/>
    </location>
</feature>
<dbReference type="InterPro" id="IPR006674">
    <property type="entry name" value="HD_domain"/>
</dbReference>
<comment type="caution">
    <text evidence="2">The sequence shown here is derived from an EMBL/GenBank/DDBJ whole genome shotgun (WGS) entry which is preliminary data.</text>
</comment>
<dbReference type="EMBL" id="LXJU01000004">
    <property type="protein sequence ID" value="OGE55251.1"/>
    <property type="molecule type" value="Genomic_DNA"/>
</dbReference>
<dbReference type="OrthoDB" id="409121at2759"/>
<dbReference type="InterPro" id="IPR017771">
    <property type="entry name" value="Cyanamide_hydratase_HD"/>
</dbReference>
<dbReference type="RefSeq" id="XP_022490681.1">
    <property type="nucleotide sequence ID" value="XM_022629267.1"/>
</dbReference>